<evidence type="ECO:0000313" key="2">
    <source>
        <dbReference type="EMBL" id="BCJ31787.1"/>
    </source>
</evidence>
<feature type="transmembrane region" description="Helical" evidence="1">
    <location>
        <begin position="232"/>
        <end position="251"/>
    </location>
</feature>
<keyword evidence="1" id="KW-0812">Transmembrane</keyword>
<feature type="transmembrane region" description="Helical" evidence="1">
    <location>
        <begin position="150"/>
        <end position="169"/>
    </location>
</feature>
<dbReference type="AlphaFoldDB" id="A0A810L968"/>
<feature type="transmembrane region" description="Helical" evidence="1">
    <location>
        <begin position="95"/>
        <end position="121"/>
    </location>
</feature>
<feature type="transmembrane region" description="Helical" evidence="1">
    <location>
        <begin position="52"/>
        <end position="74"/>
    </location>
</feature>
<dbReference type="Proteomes" id="UP000680750">
    <property type="component" value="Chromosome"/>
</dbReference>
<keyword evidence="3" id="KW-1185">Reference proteome</keyword>
<organism evidence="2 3">
    <name type="scientific">Actinocatenispora sera</name>
    <dbReference type="NCBI Taxonomy" id="390989"/>
    <lineage>
        <taxon>Bacteria</taxon>
        <taxon>Bacillati</taxon>
        <taxon>Actinomycetota</taxon>
        <taxon>Actinomycetes</taxon>
        <taxon>Micromonosporales</taxon>
        <taxon>Micromonosporaceae</taxon>
        <taxon>Actinocatenispora</taxon>
    </lineage>
</organism>
<dbReference type="EMBL" id="AP023354">
    <property type="protein sequence ID" value="BCJ31787.1"/>
    <property type="molecule type" value="Genomic_DNA"/>
</dbReference>
<feature type="transmembrane region" description="Helical" evidence="1">
    <location>
        <begin position="20"/>
        <end position="40"/>
    </location>
</feature>
<gene>
    <name evidence="2" type="ORF">Asera_58950</name>
</gene>
<sequence length="256" mass="25522">MSAALLAEWTKLRTLASTAWLLLGTAVATIGVGVVVVAGTHQSAGGGRDVTALALTGLDLGQAVVVVLAVLAVAEEYGTGMVRTTFAAMPRRLTVLAAKATTLAVLTLGTGVVAVVGSLLAGRAALPAGETGAGPGPVPGSITHGPTLRAAAGSVVYLVLVALLALGIATVVRDTAVSIGVVLAVLYLPVLVAQAVSDPLRRHLEQLAPMTAGLGIRATTNLRGLPLPPWEGIGVVAGWAAGALLLAGLLLRRRDA</sequence>
<feature type="transmembrane region" description="Helical" evidence="1">
    <location>
        <begin position="176"/>
        <end position="196"/>
    </location>
</feature>
<name>A0A810L968_9ACTN</name>
<keyword evidence="1" id="KW-1133">Transmembrane helix</keyword>
<dbReference type="RefSeq" id="WP_030443931.1">
    <property type="nucleotide sequence ID" value="NZ_AP023354.1"/>
</dbReference>
<proteinExistence type="predicted"/>
<reference evidence="2" key="1">
    <citation type="submission" date="2020-08" db="EMBL/GenBank/DDBJ databases">
        <title>Whole genome shotgun sequence of Actinocatenispora sera NBRC 101916.</title>
        <authorList>
            <person name="Komaki H."/>
            <person name="Tamura T."/>
        </authorList>
    </citation>
    <scope>NUCLEOTIDE SEQUENCE</scope>
    <source>
        <strain evidence="2">NBRC 101916</strain>
    </source>
</reference>
<accession>A0A810L968</accession>
<keyword evidence="1" id="KW-0472">Membrane</keyword>
<evidence type="ECO:0000256" key="1">
    <source>
        <dbReference type="SAM" id="Phobius"/>
    </source>
</evidence>
<evidence type="ECO:0000313" key="3">
    <source>
        <dbReference type="Proteomes" id="UP000680750"/>
    </source>
</evidence>
<dbReference type="OrthoDB" id="3297985at2"/>
<protein>
    <submittedName>
        <fullName evidence="2">ABC transporter</fullName>
    </submittedName>
</protein>
<dbReference type="KEGG" id="aser:Asera_58950"/>